<dbReference type="Gene3D" id="1.10.530.10">
    <property type="match status" value="1"/>
</dbReference>
<feature type="domain" description="Transglycosylase SLT" evidence="1">
    <location>
        <begin position="42"/>
        <end position="154"/>
    </location>
</feature>
<dbReference type="CDD" id="cd16896">
    <property type="entry name" value="LT_Slt70-like"/>
    <property type="match status" value="1"/>
</dbReference>
<dbReference type="Pfam" id="PF01464">
    <property type="entry name" value="SLT"/>
    <property type="match status" value="1"/>
</dbReference>
<dbReference type="RefSeq" id="WP_050354457.1">
    <property type="nucleotide sequence ID" value="NZ_LGSS01000003.1"/>
</dbReference>
<dbReference type="InterPro" id="IPR008258">
    <property type="entry name" value="Transglycosylase_SLT_dom_1"/>
</dbReference>
<dbReference type="STRING" id="1503.CLPU_3c02540"/>
<comment type="caution">
    <text evidence="2">The sequence shown here is derived from an EMBL/GenBank/DDBJ whole genome shotgun (WGS) entry which is preliminary data.</text>
</comment>
<dbReference type="OrthoDB" id="9815002at2"/>
<evidence type="ECO:0000313" key="3">
    <source>
        <dbReference type="Proteomes" id="UP000037267"/>
    </source>
</evidence>
<accession>A0A0L0WDH6</accession>
<reference evidence="3" key="1">
    <citation type="submission" date="2015-07" db="EMBL/GenBank/DDBJ databases">
        <title>Draft genome sequence of the purine-degrading Gottschalkia purinilyticum DSM 1384 (formerly Clostridium purinilyticum).</title>
        <authorList>
            <person name="Poehlein A."/>
            <person name="Schiel-Bengelsdorf B."/>
            <person name="Bengelsdorf F.R."/>
            <person name="Daniel R."/>
            <person name="Duerre P."/>
        </authorList>
    </citation>
    <scope>NUCLEOTIDE SEQUENCE [LARGE SCALE GENOMIC DNA]</scope>
    <source>
        <strain evidence="3">DSM 1384</strain>
    </source>
</reference>
<sequence length="195" mass="23075">MKIITVRFKTILVLLLLGILFLGIISNKNKILKIIYPLKYEEYIIKYSKKYDLDPWLVAAMIKVESKFDNEAKSRKDARGLMQIIPKTGQWASEQIELENYSDELLYNPEVNIRIGCWYLNKLRSQFEYNMNLVIASYNAGSGNVSKWLKDNRYSDDGVNLKNIPFKETRLYVEKVLKHYENYKKIYGDNYFDIK</sequence>
<dbReference type="EMBL" id="LGSS01000003">
    <property type="protein sequence ID" value="KNF09475.1"/>
    <property type="molecule type" value="Genomic_DNA"/>
</dbReference>
<evidence type="ECO:0000313" key="2">
    <source>
        <dbReference type="EMBL" id="KNF09475.1"/>
    </source>
</evidence>
<evidence type="ECO:0000259" key="1">
    <source>
        <dbReference type="Pfam" id="PF01464"/>
    </source>
</evidence>
<dbReference type="AlphaFoldDB" id="A0A0L0WDH6"/>
<dbReference type="SUPFAM" id="SSF53955">
    <property type="entry name" value="Lysozyme-like"/>
    <property type="match status" value="1"/>
</dbReference>
<dbReference type="Proteomes" id="UP000037267">
    <property type="component" value="Unassembled WGS sequence"/>
</dbReference>
<dbReference type="PANTHER" id="PTHR37423:SF2">
    <property type="entry name" value="MEMBRANE-BOUND LYTIC MUREIN TRANSGLYCOSYLASE C"/>
    <property type="match status" value="1"/>
</dbReference>
<dbReference type="InterPro" id="IPR023346">
    <property type="entry name" value="Lysozyme-like_dom_sf"/>
</dbReference>
<keyword evidence="3" id="KW-1185">Reference proteome</keyword>
<organism evidence="2 3">
    <name type="scientific">Gottschalkia purinilytica</name>
    <name type="common">Clostridium purinilyticum</name>
    <dbReference type="NCBI Taxonomy" id="1503"/>
    <lineage>
        <taxon>Bacteria</taxon>
        <taxon>Bacillati</taxon>
        <taxon>Bacillota</taxon>
        <taxon>Tissierellia</taxon>
        <taxon>Tissierellales</taxon>
        <taxon>Gottschalkiaceae</taxon>
        <taxon>Gottschalkia</taxon>
    </lineage>
</organism>
<name>A0A0L0WDH6_GOTPU</name>
<dbReference type="PANTHER" id="PTHR37423">
    <property type="entry name" value="SOLUBLE LYTIC MUREIN TRANSGLYCOSYLASE-RELATED"/>
    <property type="match status" value="1"/>
</dbReference>
<proteinExistence type="predicted"/>
<protein>
    <submittedName>
        <fullName evidence="2">Lytic transglycosylase catalytic</fullName>
    </submittedName>
</protein>
<gene>
    <name evidence="2" type="ORF">CLPU_3c02540</name>
</gene>